<dbReference type="GO" id="GO:0016491">
    <property type="term" value="F:oxidoreductase activity"/>
    <property type="evidence" value="ECO:0007669"/>
    <property type="project" value="UniProtKB-KW"/>
</dbReference>
<dbReference type="InterPro" id="IPR036291">
    <property type="entry name" value="NAD(P)-bd_dom_sf"/>
</dbReference>
<proteinExistence type="inferred from homology"/>
<evidence type="ECO:0000313" key="7">
    <source>
        <dbReference type="Proteomes" id="UP001596087"/>
    </source>
</evidence>
<comment type="caution">
    <text evidence="6">The sequence shown here is derived from an EMBL/GenBank/DDBJ whole genome shotgun (WGS) entry which is preliminary data.</text>
</comment>
<feature type="domain" description="6-phosphogluconate dehydrogenase C-terminal" evidence="5">
    <location>
        <begin position="179"/>
        <end position="325"/>
    </location>
</feature>
<keyword evidence="3" id="KW-0311">Gluconate utilization</keyword>
<evidence type="ECO:0000313" key="6">
    <source>
        <dbReference type="EMBL" id="MFC5176204.1"/>
    </source>
</evidence>
<dbReference type="EMBL" id="JBHSKD010000006">
    <property type="protein sequence ID" value="MFC5176204.1"/>
    <property type="molecule type" value="Genomic_DNA"/>
</dbReference>
<sequence>MPFAPYRRRSLSGKEPSVMHLGLVGLGKMGGNMRTRLRNGGHTVVGYDRNPEVSDVASLEELVEKLPSPKVVWVMVPHGDPTRETVRALGGLLGEGDLVVDGGNSRWTDDRVNADLLAERGVGFVDCGVSGGVWGLENGYALMCGGSDEDVAKVQPAFDTLKPEGDSGFVHAGRAPGAGHFAKMVHNGIEYAIMQAYAEGFELLEKVDLVENVTEIFDSWREGTVIRSWLLDLLVAALQDDSHLDKIAGYAEDSGEGRWTIEAAIDNAVPLPAITASLFARFLSRQDESPAMKAVAAMRNQFGGHAVRTGPPPGDADAADGPAAAKG</sequence>
<evidence type="ECO:0000256" key="2">
    <source>
        <dbReference type="ARBA" id="ARBA00023002"/>
    </source>
</evidence>
<dbReference type="NCBIfam" id="NF007161">
    <property type="entry name" value="PRK09599.1"/>
    <property type="match status" value="1"/>
</dbReference>
<dbReference type="InterPro" id="IPR006114">
    <property type="entry name" value="6PGDH_C"/>
</dbReference>
<dbReference type="InterPro" id="IPR013328">
    <property type="entry name" value="6PGD_dom2"/>
</dbReference>
<organism evidence="6 7">
    <name type="scientific">Nocardioides taihuensis</name>
    <dbReference type="NCBI Taxonomy" id="1835606"/>
    <lineage>
        <taxon>Bacteria</taxon>
        <taxon>Bacillati</taxon>
        <taxon>Actinomycetota</taxon>
        <taxon>Actinomycetes</taxon>
        <taxon>Propionibacteriales</taxon>
        <taxon>Nocardioidaceae</taxon>
        <taxon>Nocardioides</taxon>
    </lineage>
</organism>
<dbReference type="SUPFAM" id="SSF51735">
    <property type="entry name" value="NAD(P)-binding Rossmann-fold domains"/>
    <property type="match status" value="1"/>
</dbReference>
<name>A0ABW0BFX3_9ACTN</name>
<reference evidence="7" key="1">
    <citation type="journal article" date="2019" name="Int. J. Syst. Evol. Microbiol.">
        <title>The Global Catalogue of Microorganisms (GCM) 10K type strain sequencing project: providing services to taxonomists for standard genome sequencing and annotation.</title>
        <authorList>
            <consortium name="The Broad Institute Genomics Platform"/>
            <consortium name="The Broad Institute Genome Sequencing Center for Infectious Disease"/>
            <person name="Wu L."/>
            <person name="Ma J."/>
        </authorList>
    </citation>
    <scope>NUCLEOTIDE SEQUENCE [LARGE SCALE GENOMIC DNA]</scope>
    <source>
        <strain evidence="7">DFY41</strain>
    </source>
</reference>
<accession>A0ABW0BFX3</accession>
<feature type="region of interest" description="Disordered" evidence="4">
    <location>
        <begin position="304"/>
        <end position="327"/>
    </location>
</feature>
<feature type="compositionally biased region" description="Low complexity" evidence="4">
    <location>
        <begin position="315"/>
        <end position="327"/>
    </location>
</feature>
<dbReference type="InterPro" id="IPR004849">
    <property type="entry name" value="6DGDH_YqeC"/>
</dbReference>
<keyword evidence="2 6" id="KW-0560">Oxidoreductase</keyword>
<dbReference type="Pfam" id="PF00393">
    <property type="entry name" value="6PGD"/>
    <property type="match status" value="1"/>
</dbReference>
<dbReference type="SMART" id="SM01350">
    <property type="entry name" value="6PGD"/>
    <property type="match status" value="1"/>
</dbReference>
<dbReference type="InterPro" id="IPR006115">
    <property type="entry name" value="6PGDH_NADP-bd"/>
</dbReference>
<evidence type="ECO:0000256" key="4">
    <source>
        <dbReference type="SAM" id="MobiDB-lite"/>
    </source>
</evidence>
<dbReference type="NCBIfam" id="TIGR00872">
    <property type="entry name" value="gnd_rel"/>
    <property type="match status" value="1"/>
</dbReference>
<evidence type="ECO:0000256" key="3">
    <source>
        <dbReference type="ARBA" id="ARBA00023064"/>
    </source>
</evidence>
<dbReference type="Pfam" id="PF03446">
    <property type="entry name" value="NAD_binding_2"/>
    <property type="match status" value="1"/>
</dbReference>
<dbReference type="PANTHER" id="PTHR11811">
    <property type="entry name" value="6-PHOSPHOGLUCONATE DEHYDROGENASE"/>
    <property type="match status" value="1"/>
</dbReference>
<evidence type="ECO:0000256" key="1">
    <source>
        <dbReference type="ARBA" id="ARBA00008419"/>
    </source>
</evidence>
<dbReference type="PROSITE" id="PS00461">
    <property type="entry name" value="6PGD"/>
    <property type="match status" value="1"/>
</dbReference>
<dbReference type="SUPFAM" id="SSF48179">
    <property type="entry name" value="6-phosphogluconate dehydrogenase C-terminal domain-like"/>
    <property type="match status" value="1"/>
</dbReference>
<gene>
    <name evidence="6" type="primary">gnd</name>
    <name evidence="6" type="ORF">ACFPGP_05945</name>
</gene>
<comment type="similarity">
    <text evidence="1">Belongs to the 6-phosphogluconate dehydrogenase family.</text>
</comment>
<keyword evidence="7" id="KW-1185">Reference proteome</keyword>
<dbReference type="InterPro" id="IPR006184">
    <property type="entry name" value="6PGdom_BS"/>
</dbReference>
<dbReference type="InterPro" id="IPR008927">
    <property type="entry name" value="6-PGluconate_DH-like_C_sf"/>
</dbReference>
<protein>
    <submittedName>
        <fullName evidence="6">Phosphogluconate dehydrogenase (NAD(+)-dependent, decarboxylating)</fullName>
        <ecNumber evidence="6">1.1.1.343</ecNumber>
    </submittedName>
</protein>
<dbReference type="Gene3D" id="1.10.1040.10">
    <property type="entry name" value="N-(1-d-carboxylethyl)-l-norvaline Dehydrogenase, domain 2"/>
    <property type="match status" value="1"/>
</dbReference>
<dbReference type="PRINTS" id="PR00076">
    <property type="entry name" value="6PGDHDRGNASE"/>
</dbReference>
<dbReference type="Proteomes" id="UP001596087">
    <property type="component" value="Unassembled WGS sequence"/>
</dbReference>
<dbReference type="RefSeq" id="WP_378588220.1">
    <property type="nucleotide sequence ID" value="NZ_JBHSKD010000006.1"/>
</dbReference>
<evidence type="ECO:0000259" key="5">
    <source>
        <dbReference type="SMART" id="SM01350"/>
    </source>
</evidence>
<dbReference type="Gene3D" id="3.40.50.720">
    <property type="entry name" value="NAD(P)-binding Rossmann-like Domain"/>
    <property type="match status" value="1"/>
</dbReference>
<dbReference type="InterPro" id="IPR006183">
    <property type="entry name" value="Pgluconate_DH"/>
</dbReference>
<dbReference type="EC" id="1.1.1.343" evidence="6"/>